<evidence type="ECO:0000256" key="1">
    <source>
        <dbReference type="SAM" id="Phobius"/>
    </source>
</evidence>
<keyword evidence="1" id="KW-0472">Membrane</keyword>
<sequence>MQTASQYADLIAYELYHPFAQKRAKVSTLESENPATPLACATPPACLESSDNDPYAFLKTFDTIFIVDDGGSMAGRSWAEVGKALEDVIPICTTHDEDGIDVYFLNHRDSSSHYKDIASTETVAEIFKNVRPSGATSTGQKITSYLERYMNTPGFTKPPNVITIIDGEPTDNAEASIMAAAGKVEGLAWQVGIQFLQVDKGPRAAFKRLYDGLVKPTGHEKFLMNHFQKASSARYRAFSNPVLRDYDGPRMQLRRFNSATLAFLGVFALLPITQAATHHVSTTWGLPISNTLGIGTGLAISVFNNDETSAHPVLYWLVYGFWSLSALLVVAFTTFSIKKTSRLRYLCTFVLVEFLLVIMIAVSSMGHQGLVSKHLKEWMPLATLAIAGALTVGFKRVA</sequence>
<accession>A0A9Q8ZEE9</accession>
<feature type="transmembrane region" description="Helical" evidence="1">
    <location>
        <begin position="313"/>
        <end position="333"/>
    </location>
</feature>
<dbReference type="AlphaFoldDB" id="A0A9Q8ZEE9"/>
<gene>
    <name evidence="3" type="ORF">yc1106_07751</name>
</gene>
<dbReference type="PROSITE" id="PS50234">
    <property type="entry name" value="VWFA"/>
    <property type="match status" value="1"/>
</dbReference>
<proteinExistence type="predicted"/>
<dbReference type="PANTHER" id="PTHR34706:SF1">
    <property type="entry name" value="VWFA DOMAIN-CONTAINING PROTEIN"/>
    <property type="match status" value="1"/>
</dbReference>
<organism evidence="3 4">
    <name type="scientific">Curvularia clavata</name>
    <dbReference type="NCBI Taxonomy" id="95742"/>
    <lineage>
        <taxon>Eukaryota</taxon>
        <taxon>Fungi</taxon>
        <taxon>Dikarya</taxon>
        <taxon>Ascomycota</taxon>
        <taxon>Pezizomycotina</taxon>
        <taxon>Dothideomycetes</taxon>
        <taxon>Pleosporomycetidae</taxon>
        <taxon>Pleosporales</taxon>
        <taxon>Pleosporineae</taxon>
        <taxon>Pleosporaceae</taxon>
        <taxon>Curvularia</taxon>
    </lineage>
</organism>
<keyword evidence="1" id="KW-0812">Transmembrane</keyword>
<dbReference type="EMBL" id="CP089279">
    <property type="protein sequence ID" value="USP80477.1"/>
    <property type="molecule type" value="Genomic_DNA"/>
</dbReference>
<feature type="domain" description="VWFA" evidence="2">
    <location>
        <begin position="62"/>
        <end position="242"/>
    </location>
</feature>
<dbReference type="InterPro" id="IPR002035">
    <property type="entry name" value="VWF_A"/>
</dbReference>
<feature type="transmembrane region" description="Helical" evidence="1">
    <location>
        <begin position="259"/>
        <end position="277"/>
    </location>
</feature>
<dbReference type="Gene3D" id="3.40.50.410">
    <property type="entry name" value="von Willebrand factor, type A domain"/>
    <property type="match status" value="1"/>
</dbReference>
<keyword evidence="1" id="KW-1133">Transmembrane helix</keyword>
<evidence type="ECO:0000313" key="3">
    <source>
        <dbReference type="EMBL" id="USP80477.1"/>
    </source>
</evidence>
<dbReference type="Proteomes" id="UP001056012">
    <property type="component" value="Chromosome 6"/>
</dbReference>
<evidence type="ECO:0000259" key="2">
    <source>
        <dbReference type="PROSITE" id="PS50234"/>
    </source>
</evidence>
<dbReference type="PANTHER" id="PTHR34706">
    <property type="entry name" value="SLR1338 PROTEIN"/>
    <property type="match status" value="1"/>
</dbReference>
<feature type="transmembrane region" description="Helical" evidence="1">
    <location>
        <begin position="345"/>
        <end position="366"/>
    </location>
</feature>
<reference evidence="3" key="1">
    <citation type="submission" date="2021-12" db="EMBL/GenBank/DDBJ databases">
        <title>Curvularia clavata genome.</title>
        <authorList>
            <person name="Cao Y."/>
        </authorList>
    </citation>
    <scope>NUCLEOTIDE SEQUENCE</scope>
    <source>
        <strain evidence="3">Yc1106</strain>
    </source>
</reference>
<feature type="transmembrane region" description="Helical" evidence="1">
    <location>
        <begin position="378"/>
        <end position="394"/>
    </location>
</feature>
<dbReference type="VEuPathDB" id="FungiDB:yc1106_07751"/>
<name>A0A9Q8ZEE9_CURCL</name>
<dbReference type="InterPro" id="IPR036465">
    <property type="entry name" value="vWFA_dom_sf"/>
</dbReference>
<protein>
    <recommendedName>
        <fullName evidence="2">VWFA domain-containing protein</fullName>
    </recommendedName>
</protein>
<keyword evidence="4" id="KW-1185">Reference proteome</keyword>
<dbReference type="SUPFAM" id="SSF53300">
    <property type="entry name" value="vWA-like"/>
    <property type="match status" value="1"/>
</dbReference>
<dbReference type="OrthoDB" id="2142040at2759"/>
<evidence type="ECO:0000313" key="4">
    <source>
        <dbReference type="Proteomes" id="UP001056012"/>
    </source>
</evidence>